<dbReference type="STRING" id="1292034.OR37_02715"/>
<dbReference type="PROSITE" id="PS51257">
    <property type="entry name" value="PROKAR_LIPOPROTEIN"/>
    <property type="match status" value="1"/>
</dbReference>
<dbReference type="InterPro" id="IPR012336">
    <property type="entry name" value="Thioredoxin-like_fold"/>
</dbReference>
<dbReference type="InterPro" id="IPR036249">
    <property type="entry name" value="Thioredoxin-like_sf"/>
</dbReference>
<keyword evidence="5" id="KW-1185">Reference proteome</keyword>
<dbReference type="OrthoDB" id="8478320at2"/>
<accession>R0EHC8</accession>
<evidence type="ECO:0000313" key="5">
    <source>
        <dbReference type="Proteomes" id="UP000013063"/>
    </source>
</evidence>
<reference evidence="4 5" key="1">
    <citation type="journal article" date="2013" name="Genome Announc.">
        <title>Draft Genome Sequence for Caulobacter sp. Strain OR37, a Bacterium Tolerant to Heavy Metals.</title>
        <authorList>
            <person name="Utturkar S.M."/>
            <person name="Bollmann A."/>
            <person name="Brzoska R.M."/>
            <person name="Klingeman D.M."/>
            <person name="Epstein S.E."/>
            <person name="Palumbo A.V."/>
            <person name="Brown S.D."/>
        </authorList>
    </citation>
    <scope>NUCLEOTIDE SEQUENCE [LARGE SCALE GENOMIC DNA]</scope>
    <source>
        <strain evidence="4 5">OR37</strain>
    </source>
</reference>
<dbReference type="SUPFAM" id="SSF52833">
    <property type="entry name" value="Thioredoxin-like"/>
    <property type="match status" value="1"/>
</dbReference>
<proteinExistence type="inferred from homology"/>
<keyword evidence="2" id="KW-0732">Signal</keyword>
<dbReference type="GO" id="GO:0016853">
    <property type="term" value="F:isomerase activity"/>
    <property type="evidence" value="ECO:0007669"/>
    <property type="project" value="UniProtKB-KW"/>
</dbReference>
<comment type="similarity">
    <text evidence="1">Belongs to the thioredoxin family. DsbA subfamily.</text>
</comment>
<dbReference type="RefSeq" id="WP_004620729.1">
    <property type="nucleotide sequence ID" value="NZ_APMP01000017.1"/>
</dbReference>
<evidence type="ECO:0000259" key="3">
    <source>
        <dbReference type="Pfam" id="PF13462"/>
    </source>
</evidence>
<dbReference type="Gene3D" id="3.40.30.10">
    <property type="entry name" value="Glutaredoxin"/>
    <property type="match status" value="1"/>
</dbReference>
<feature type="chain" id="PRO_5004341079" evidence="2">
    <location>
        <begin position="21"/>
        <end position="203"/>
    </location>
</feature>
<dbReference type="PANTHER" id="PTHR13887:SF56">
    <property type="entry name" value="THIOREDOXIN-LIKE REDUCTASE RV2466C"/>
    <property type="match status" value="1"/>
</dbReference>
<protein>
    <submittedName>
        <fullName evidence="4">Protein-disulfide isomerase</fullName>
    </submittedName>
</protein>
<name>R0EHC8_CAUVI</name>
<dbReference type="eggNOG" id="COG1651">
    <property type="taxonomic scope" value="Bacteria"/>
</dbReference>
<feature type="domain" description="Thioredoxin-like fold" evidence="3">
    <location>
        <begin position="29"/>
        <end position="197"/>
    </location>
</feature>
<sequence precursor="true">MRPFQIAVAALLSLSLAACHKARTFEALPDDMDMGNKAAKVTVVEYASVGCPVCARWQKEVYPAFKSKYIDSGKVHYVFREMLVGGGSEVTVAAAGFLLARCAGKDKYFAVNDAVFASHPGLYDAPRETLLGIAKQVGMNEDEFTKCVTDEKQMTALNDRAQRNAKEHEVDATPTFEINGKKMEPGYHTLDQIDAAIAAASSD</sequence>
<gene>
    <name evidence="4" type="ORF">OR37_02715</name>
</gene>
<dbReference type="AlphaFoldDB" id="R0EHC8"/>
<comment type="caution">
    <text evidence="4">The sequence shown here is derived from an EMBL/GenBank/DDBJ whole genome shotgun (WGS) entry which is preliminary data.</text>
</comment>
<organism evidence="4 5">
    <name type="scientific">Caulobacter vibrioides OR37</name>
    <dbReference type="NCBI Taxonomy" id="1292034"/>
    <lineage>
        <taxon>Bacteria</taxon>
        <taxon>Pseudomonadati</taxon>
        <taxon>Pseudomonadota</taxon>
        <taxon>Alphaproteobacteria</taxon>
        <taxon>Caulobacterales</taxon>
        <taxon>Caulobacteraceae</taxon>
        <taxon>Caulobacter</taxon>
    </lineage>
</organism>
<evidence type="ECO:0000256" key="2">
    <source>
        <dbReference type="SAM" id="SignalP"/>
    </source>
</evidence>
<feature type="signal peptide" evidence="2">
    <location>
        <begin position="1"/>
        <end position="20"/>
    </location>
</feature>
<evidence type="ECO:0000313" key="4">
    <source>
        <dbReference type="EMBL" id="ENZ81449.1"/>
    </source>
</evidence>
<dbReference type="Pfam" id="PF13462">
    <property type="entry name" value="Thioredoxin_4"/>
    <property type="match status" value="1"/>
</dbReference>
<dbReference type="PATRIC" id="fig|1292034.3.peg.2690"/>
<dbReference type="EMBL" id="APMP01000017">
    <property type="protein sequence ID" value="ENZ81449.1"/>
    <property type="molecule type" value="Genomic_DNA"/>
</dbReference>
<keyword evidence="4" id="KW-0413">Isomerase</keyword>
<dbReference type="PANTHER" id="PTHR13887">
    <property type="entry name" value="GLUTATHIONE S-TRANSFERASE KAPPA"/>
    <property type="match status" value="1"/>
</dbReference>
<evidence type="ECO:0000256" key="1">
    <source>
        <dbReference type="ARBA" id="ARBA00005791"/>
    </source>
</evidence>
<dbReference type="Proteomes" id="UP000013063">
    <property type="component" value="Unassembled WGS sequence"/>
</dbReference>